<accession>A0AA51N4G6</accession>
<accession>A0AA49GF77</accession>
<dbReference type="EMBL" id="CP129968">
    <property type="protein sequence ID" value="WKK79071.1"/>
    <property type="molecule type" value="Genomic_DNA"/>
</dbReference>
<sequence>MALISKKKNIFPVSDNLMKYLHQNGRHVDIPIKYDDLTRAENAIPLYDSDDNDTLWETLFFSQDDMKHIYYGLKNIYAILKADGDLSVMEHLYVDRVDACTYGNTYPFRVRIVNKINDNFDYFYIKKADASRIYGLELEHLLSPNRMSYIVNGNTLIEEHIPGIPGDQFIKNYMNDGKLNKIRLAKEFVKFTERCFVRLLGDMHSSNFVIDITPDFEEIHYRIKSIDFDQQSYEGRKAVYMPQYFKQNNPIIEIGLELMTPTTVKQYQKEERTLILNRMKASERNLKELMKSMRKDTLSIPKNVANLKAELADHYKHESFNRCKSMGDIVAESLLYLRDHSNLSNYNNFLA</sequence>
<evidence type="ECO:0000313" key="1">
    <source>
        <dbReference type="EMBL" id="WKK79071.1"/>
    </source>
</evidence>
<dbReference type="Proteomes" id="UP001232019">
    <property type="component" value="Chromosome"/>
</dbReference>
<evidence type="ECO:0000313" key="2">
    <source>
        <dbReference type="EMBL" id="WMN05943.1"/>
    </source>
</evidence>
<keyword evidence="3" id="KW-1185">Reference proteome</keyword>
<dbReference type="EMBL" id="CP129970">
    <property type="protein sequence ID" value="WMN05943.1"/>
    <property type="molecule type" value="Genomic_DNA"/>
</dbReference>
<organism evidence="2 3">
    <name type="scientific">Marivirga arenosa</name>
    <dbReference type="NCBI Taxonomy" id="3059076"/>
    <lineage>
        <taxon>Bacteria</taxon>
        <taxon>Pseudomonadati</taxon>
        <taxon>Bacteroidota</taxon>
        <taxon>Cytophagia</taxon>
        <taxon>Cytophagales</taxon>
        <taxon>Marivirgaceae</taxon>
        <taxon>Marivirga</taxon>
    </lineage>
</organism>
<name>A0AA51N4G6_9BACT</name>
<protein>
    <submittedName>
        <fullName evidence="2">Uncharacterized protein</fullName>
    </submittedName>
</protein>
<dbReference type="Proteomes" id="UP001244443">
    <property type="component" value="Chromosome"/>
</dbReference>
<dbReference type="AlphaFoldDB" id="A0AA51N4G6"/>
<dbReference type="RefSeq" id="WP_302122635.1">
    <property type="nucleotide sequence ID" value="NZ_CP129968.2"/>
</dbReference>
<evidence type="ECO:0000313" key="3">
    <source>
        <dbReference type="Proteomes" id="UP001244443"/>
    </source>
</evidence>
<dbReference type="KEGG" id="marp:QYS47_16390"/>
<reference evidence="2 3" key="1">
    <citation type="submission" date="2023-08" db="EMBL/GenBank/DDBJ databases">
        <title>Comparative genomics and taxonomic characterization of three novel marine species of genus Marivirga.</title>
        <authorList>
            <person name="Muhammad N."/>
            <person name="Kim S.-G."/>
        </authorList>
    </citation>
    <scope>NUCLEOTIDE SEQUENCE [LARGE SCALE GENOMIC DNA]</scope>
    <source>
        <strain evidence="2 3">ABR2-2</strain>
        <strain evidence="1">BKB1-2</strain>
    </source>
</reference>
<gene>
    <name evidence="1" type="ORF">QYS47_16390</name>
    <name evidence="2" type="ORF">QYS48_02350</name>
</gene>
<proteinExistence type="predicted"/>